<name>A0AAN0Y764_VIBNA</name>
<dbReference type="PANTHER" id="PTHR30388:SF6">
    <property type="entry name" value="XANTHINE DEHYDROGENASE SUBUNIT A-RELATED"/>
    <property type="match status" value="1"/>
</dbReference>
<dbReference type="NCBIfam" id="TIGR02964">
    <property type="entry name" value="xanthine_xdhC"/>
    <property type="match status" value="1"/>
</dbReference>
<dbReference type="InterPro" id="IPR003777">
    <property type="entry name" value="XdhC_CoxI"/>
</dbReference>
<dbReference type="EMBL" id="CP016346">
    <property type="protein sequence ID" value="ANQ15271.1"/>
    <property type="molecule type" value="Genomic_DNA"/>
</dbReference>
<dbReference type="InterPro" id="IPR027051">
    <property type="entry name" value="XdhC_Rossmann_dom"/>
</dbReference>
<dbReference type="Proteomes" id="UP000092741">
    <property type="component" value="Chromosome 2"/>
</dbReference>
<proteinExistence type="predicted"/>
<dbReference type="Gene3D" id="3.40.50.720">
    <property type="entry name" value="NAD(P)-binding Rossmann-like Domain"/>
    <property type="match status" value="1"/>
</dbReference>
<accession>A0AAN0Y764</accession>
<dbReference type="InterPro" id="IPR036291">
    <property type="entry name" value="NAD(P)-bd_dom_sf"/>
</dbReference>
<evidence type="ECO:0000313" key="4">
    <source>
        <dbReference type="EMBL" id="ANQ15271.1"/>
    </source>
</evidence>
<reference evidence="4 5" key="1">
    <citation type="submission" date="2016-07" db="EMBL/GenBank/DDBJ databases">
        <title>Developing Vibrio natriegens as a novel, fast-growing host for biotechnology.</title>
        <authorList>
            <person name="Weinstock M.T."/>
            <person name="Hesek E.D."/>
            <person name="Wilson C.M."/>
            <person name="Gibson D.G."/>
        </authorList>
    </citation>
    <scope>NUCLEOTIDE SEQUENCE [LARGE SCALE GENOMIC DNA]</scope>
    <source>
        <strain evidence="4 5">ATCC 14048</strain>
    </source>
</reference>
<feature type="domain" description="XdhC Rossmann" evidence="3">
    <location>
        <begin position="118"/>
        <end position="260"/>
    </location>
</feature>
<dbReference type="Pfam" id="PF13478">
    <property type="entry name" value="XdhC_C"/>
    <property type="match status" value="1"/>
</dbReference>
<dbReference type="Pfam" id="PF02625">
    <property type="entry name" value="XdhC_CoxI"/>
    <property type="match status" value="1"/>
</dbReference>
<keyword evidence="5" id="KW-1185">Reference proteome</keyword>
<feature type="domain" description="XdhC- CoxI" evidence="2">
    <location>
        <begin position="25"/>
        <end position="82"/>
    </location>
</feature>
<sequence>MSSNNDAYLSNPGMNWLAACQQLEQQGQAYCIATVLAYVGSVPRSSGAKMVISAQGQFDTLGGGNLEYQVIAKARENLELQHAEPIIERFALSADLGQCCGGAVQVMFEFFQTQTPQVAIFGAGHVCQALTSILSGLPCHVKVIDSRPEWLSPLSQKGIETSLHANPVDAIETLKDNTFVLIMTQDHALDFELTQQALESKRFAYVGLIGSQGKSQRFRFRLKEQLSNVNLLDQLTCPIGNPDITGKLPMEVAVSVSAQLMERFKQHQANKQHNEMQPDVKQQNEEQWQQANLARKNIRENHQ</sequence>
<evidence type="ECO:0000259" key="3">
    <source>
        <dbReference type="Pfam" id="PF13478"/>
    </source>
</evidence>
<dbReference type="KEGG" id="vna:PN96_17585"/>
<evidence type="ECO:0000313" key="5">
    <source>
        <dbReference type="Proteomes" id="UP000092741"/>
    </source>
</evidence>
<dbReference type="AlphaFoldDB" id="A0AAN0Y764"/>
<dbReference type="GeneID" id="70914646"/>
<evidence type="ECO:0000259" key="2">
    <source>
        <dbReference type="Pfam" id="PF02625"/>
    </source>
</evidence>
<feature type="compositionally biased region" description="Basic and acidic residues" evidence="1">
    <location>
        <begin position="272"/>
        <end position="284"/>
    </location>
</feature>
<feature type="region of interest" description="Disordered" evidence="1">
    <location>
        <begin position="267"/>
        <end position="287"/>
    </location>
</feature>
<dbReference type="InterPro" id="IPR052698">
    <property type="entry name" value="MoCofactor_Util/Proc"/>
</dbReference>
<dbReference type="InterPro" id="IPR014308">
    <property type="entry name" value="Xanthine_DH_XdhC"/>
</dbReference>
<protein>
    <submittedName>
        <fullName evidence="4">Xanthine dehydrogenase accessory protein XdhC</fullName>
    </submittedName>
</protein>
<dbReference type="PANTHER" id="PTHR30388">
    <property type="entry name" value="ALDEHYDE OXIDOREDUCTASE MOLYBDENUM COFACTOR ASSEMBLY PROTEIN"/>
    <property type="match status" value="1"/>
</dbReference>
<gene>
    <name evidence="4" type="ORF">BA890_21430</name>
</gene>
<dbReference type="RefSeq" id="WP_020334083.1">
    <property type="nucleotide sequence ID" value="NZ_ATFJ01000017.1"/>
</dbReference>
<evidence type="ECO:0000256" key="1">
    <source>
        <dbReference type="SAM" id="MobiDB-lite"/>
    </source>
</evidence>
<organism evidence="4 5">
    <name type="scientific">Vibrio natriegens NBRC 15636 = ATCC 14048 = DSM 759</name>
    <dbReference type="NCBI Taxonomy" id="1219067"/>
    <lineage>
        <taxon>Bacteria</taxon>
        <taxon>Pseudomonadati</taxon>
        <taxon>Pseudomonadota</taxon>
        <taxon>Gammaproteobacteria</taxon>
        <taxon>Vibrionales</taxon>
        <taxon>Vibrionaceae</taxon>
        <taxon>Vibrio</taxon>
    </lineage>
</organism>
<dbReference type="SUPFAM" id="SSF51735">
    <property type="entry name" value="NAD(P)-binding Rossmann-fold domains"/>
    <property type="match status" value="1"/>
</dbReference>